<dbReference type="AlphaFoldDB" id="A0A2B4RAW8"/>
<feature type="compositionally biased region" description="Polar residues" evidence="4">
    <location>
        <begin position="765"/>
        <end position="777"/>
    </location>
</feature>
<evidence type="ECO:0000256" key="1">
    <source>
        <dbReference type="ARBA" id="ARBA00022737"/>
    </source>
</evidence>
<dbReference type="Pfam" id="PF12796">
    <property type="entry name" value="Ank_2"/>
    <property type="match status" value="1"/>
</dbReference>
<feature type="region of interest" description="Disordered" evidence="4">
    <location>
        <begin position="765"/>
        <end position="784"/>
    </location>
</feature>
<evidence type="ECO:0000256" key="2">
    <source>
        <dbReference type="ARBA" id="ARBA00023043"/>
    </source>
</evidence>
<feature type="region of interest" description="Disordered" evidence="4">
    <location>
        <begin position="587"/>
        <end position="608"/>
    </location>
</feature>
<evidence type="ECO:0000256" key="4">
    <source>
        <dbReference type="SAM" id="MobiDB-lite"/>
    </source>
</evidence>
<dbReference type="Gene3D" id="1.25.40.20">
    <property type="entry name" value="Ankyrin repeat-containing domain"/>
    <property type="match status" value="1"/>
</dbReference>
<dbReference type="PROSITE" id="PS50297">
    <property type="entry name" value="ANK_REP_REGION"/>
    <property type="match status" value="1"/>
</dbReference>
<proteinExistence type="predicted"/>
<feature type="non-terminal residue" evidence="5">
    <location>
        <position position="1"/>
    </location>
</feature>
<accession>A0A2B4RAW8</accession>
<feature type="region of interest" description="Disordered" evidence="4">
    <location>
        <begin position="1"/>
        <end position="23"/>
    </location>
</feature>
<dbReference type="EMBL" id="LSMT01000924">
    <property type="protein sequence ID" value="PFX13650.1"/>
    <property type="molecule type" value="Genomic_DNA"/>
</dbReference>
<feature type="compositionally biased region" description="Low complexity" evidence="4">
    <location>
        <begin position="587"/>
        <end position="597"/>
    </location>
</feature>
<keyword evidence="2 3" id="KW-0040">ANK repeat</keyword>
<organism evidence="5 6">
    <name type="scientific">Stylophora pistillata</name>
    <name type="common">Smooth cauliflower coral</name>
    <dbReference type="NCBI Taxonomy" id="50429"/>
    <lineage>
        <taxon>Eukaryota</taxon>
        <taxon>Metazoa</taxon>
        <taxon>Cnidaria</taxon>
        <taxon>Anthozoa</taxon>
        <taxon>Hexacorallia</taxon>
        <taxon>Scleractinia</taxon>
        <taxon>Astrocoeniina</taxon>
        <taxon>Pocilloporidae</taxon>
        <taxon>Stylophora</taxon>
    </lineage>
</organism>
<keyword evidence="6" id="KW-1185">Reference proteome</keyword>
<dbReference type="InterPro" id="IPR036770">
    <property type="entry name" value="Ankyrin_rpt-contain_sf"/>
</dbReference>
<protein>
    <submittedName>
        <fullName evidence="5">Uncharacterized protein</fullName>
    </submittedName>
</protein>
<feature type="compositionally biased region" description="Low complexity" evidence="4">
    <location>
        <begin position="11"/>
        <end position="23"/>
    </location>
</feature>
<feature type="compositionally biased region" description="Basic and acidic residues" evidence="4">
    <location>
        <begin position="209"/>
        <end position="218"/>
    </location>
</feature>
<dbReference type="Proteomes" id="UP000225706">
    <property type="component" value="Unassembled WGS sequence"/>
</dbReference>
<dbReference type="PROSITE" id="PS50088">
    <property type="entry name" value="ANK_REPEAT"/>
    <property type="match status" value="2"/>
</dbReference>
<evidence type="ECO:0000256" key="3">
    <source>
        <dbReference type="PROSITE-ProRule" id="PRU00023"/>
    </source>
</evidence>
<comment type="caution">
    <text evidence="5">The sequence shown here is derived from an EMBL/GenBank/DDBJ whole genome shotgun (WGS) entry which is preliminary data.</text>
</comment>
<dbReference type="SMART" id="SM00248">
    <property type="entry name" value="ANK"/>
    <property type="match status" value="2"/>
</dbReference>
<dbReference type="SUPFAM" id="SSF48403">
    <property type="entry name" value="Ankyrin repeat"/>
    <property type="match status" value="1"/>
</dbReference>
<feature type="region of interest" description="Disordered" evidence="4">
    <location>
        <begin position="872"/>
        <end position="892"/>
    </location>
</feature>
<feature type="region of interest" description="Disordered" evidence="4">
    <location>
        <begin position="1152"/>
        <end position="1177"/>
    </location>
</feature>
<keyword evidence="1" id="KW-0677">Repeat</keyword>
<dbReference type="InterPro" id="IPR002110">
    <property type="entry name" value="Ankyrin_rpt"/>
</dbReference>
<name>A0A2B4RAW8_STYPI</name>
<feature type="region of interest" description="Disordered" evidence="4">
    <location>
        <begin position="444"/>
        <end position="489"/>
    </location>
</feature>
<reference evidence="6" key="1">
    <citation type="journal article" date="2017" name="bioRxiv">
        <title>Comparative analysis of the genomes of Stylophora pistillata and Acropora digitifera provides evidence for extensive differences between species of corals.</title>
        <authorList>
            <person name="Voolstra C.R."/>
            <person name="Li Y."/>
            <person name="Liew Y.J."/>
            <person name="Baumgarten S."/>
            <person name="Zoccola D."/>
            <person name="Flot J.-F."/>
            <person name="Tambutte S."/>
            <person name="Allemand D."/>
            <person name="Aranda M."/>
        </authorList>
    </citation>
    <scope>NUCLEOTIDE SEQUENCE [LARGE SCALE GENOMIC DNA]</scope>
</reference>
<evidence type="ECO:0000313" key="6">
    <source>
        <dbReference type="Proteomes" id="UP000225706"/>
    </source>
</evidence>
<evidence type="ECO:0000313" key="5">
    <source>
        <dbReference type="EMBL" id="PFX13650.1"/>
    </source>
</evidence>
<feature type="compositionally biased region" description="Polar residues" evidence="4">
    <location>
        <begin position="1155"/>
        <end position="1177"/>
    </location>
</feature>
<feature type="repeat" description="ANK" evidence="3">
    <location>
        <begin position="948"/>
        <end position="975"/>
    </location>
</feature>
<feature type="region of interest" description="Disordered" evidence="4">
    <location>
        <begin position="209"/>
        <end position="228"/>
    </location>
</feature>
<dbReference type="PANTHER" id="PTHR24171">
    <property type="entry name" value="ANKYRIN REPEAT DOMAIN-CONTAINING PROTEIN 39-RELATED"/>
    <property type="match status" value="1"/>
</dbReference>
<feature type="repeat" description="ANK" evidence="3">
    <location>
        <begin position="974"/>
        <end position="1006"/>
    </location>
</feature>
<sequence length="1177" mass="127199">EEKVGDSGHYSSDSDLSGANSSGNCLVIEASQGHKRFRGEPSSATEGLRETFVEVESQKWDTVTNNNRNYTFGGQLDGVKINSTPYSKQAQGVRTCSTTQVTEKEASVCAVTVERQQHQWIMLSTSDTEEEQIQVSDQFSTDPEESGAHITLPPVCSNTSDLTKMVPITLPLALQPTLPKGDLMEGKQMISSTVLSQLKSLDISGKDKEFQNSHEQVHTETFPAKGNLSGQLLGQPSYLKTQVSAKEASVSAVAKDNQQHTPVTVGASDDKIVELLASFEDEIHSGLISPQGGANSPALDSMNVGSIEEWLKQYDYEVSINPTESPLQGGGPCIFTFKPELPSGVNVKATFGNLEPNILEKTSLGYICKIPASPEMTPAVIPVLLISTTTGKILAETFIEYCEVEKGGIWQTIQRITSDPNLQRILLTQLLLYMQSNFGGKPGTCGSGKRGDGSSDGGPSGGGASGGGAYGGGSSGEGPRGSGASGDGTGGTGVSGCGSNGCGAFGSGATRCQYSRGASQPGSDAVWELCELIQKCSVCIWRQNPFTTHNKACTEDEEDLEDDQLLMIHQPSDENYFADTEDYSSVSSESDSALSDSENWDESLSDSSLSFPWVNSRSRKSQKAIAKTESTEHFYKAVNSELNVSHEILTALTEGLNSEISIGEDESHCLEWNTHLSGSKKTEENDEKDDHNEKLDSSQECALCYEASTSHTLLASQDNTLMLCIDVPALNVENEESQYQDDELFETLHTENAKPQQLQSILSVTSNQQSTTHTGPVTQKAARSPLSNPLWIGIGDSKLNMASPQCSDEEIHSGHEWKESGQFQEPVPLLKPTQNLYNIIEKETNVGFYIPLSTMEGLASWFDLCENEDAEKNEPSRWEMSSMEPNKTDGGVEKDVFDSEQDLSQEQRFFSEKGNLDIHLSSPDDTSVQSLGPEVENKESQLYVDIQLAHAASNGDTRVARLLIKNGADVNKEGEETPLTAAAQNGHTDMVRLLIENGADVNKEGGGEGSEFLNYFQGSLWGSEFLNSSQGSLWGSEFLNLNSLLGSLWGSEFLNSPLGSLWGSEFLNSLLGSLWGPEFLNSFLGFVCPLFEEPAECPSEEERDDSLCEPEGEIGSDSGCPPGLMCCNTGSRFCRFLDCVVPEVAPTKLHKVRTTKVTGQKNTSAPGVASTQPQKTE</sequence>
<dbReference type="OrthoDB" id="194358at2759"/>
<gene>
    <name evidence="5" type="ORF">AWC38_SpisGene22250</name>
</gene>